<dbReference type="EMBL" id="KY407660">
    <property type="protein sequence ID" value="ARK14741.1"/>
    <property type="molecule type" value="Genomic_DNA"/>
</dbReference>
<dbReference type="GO" id="GO:0006508">
    <property type="term" value="P:proteolysis"/>
    <property type="evidence" value="ECO:0007669"/>
    <property type="project" value="TreeGrafter"/>
</dbReference>
<evidence type="ECO:0000256" key="2">
    <source>
        <dbReference type="SAM" id="Phobius"/>
    </source>
</evidence>
<organism evidence="4">
    <name type="scientific">Neodangemannia microcystis</name>
    <dbReference type="NCBI Taxonomy" id="173495"/>
    <lineage>
        <taxon>Eukaryota</taxon>
        <taxon>Viridiplantae</taxon>
        <taxon>Chlorophyta</taxon>
        <taxon>core chlorophytes</taxon>
        <taxon>Ulvophyceae</taxon>
        <taxon>OUU clade</taxon>
        <taxon>Oltmannsiellopsidales</taxon>
        <taxon>Oltmannsiellopsidaceae</taxon>
        <taxon>Neodangemannia</taxon>
    </lineage>
</organism>
<dbReference type="InterPro" id="IPR027417">
    <property type="entry name" value="P-loop_NTPase"/>
</dbReference>
<accession>A0A1W6EH68</accession>
<keyword evidence="2" id="KW-0812">Transmembrane</keyword>
<dbReference type="Pfam" id="PF00004">
    <property type="entry name" value="AAA"/>
    <property type="match status" value="2"/>
</dbReference>
<gene>
    <name evidence="4" type="primary">ftsH</name>
</gene>
<keyword evidence="2" id="KW-1133">Transmembrane helix</keyword>
<dbReference type="PANTHER" id="PTHR23076">
    <property type="entry name" value="METALLOPROTEASE M41 FTSH"/>
    <property type="match status" value="1"/>
</dbReference>
<reference evidence="4" key="1">
    <citation type="journal article" date="2017" name="Sci. Rep.">
        <title>Divergent copies of the large inverted repeat in the chloroplast genomes of ulvophycean green algae.</title>
        <authorList>
            <person name="Turmel M."/>
            <person name="Otis C."/>
            <person name="Lemieux C."/>
        </authorList>
    </citation>
    <scope>NUCLEOTIDE SEQUENCE</scope>
</reference>
<dbReference type="CDD" id="cd19481">
    <property type="entry name" value="RecA-like_protease"/>
    <property type="match status" value="1"/>
</dbReference>
<feature type="compositionally biased region" description="Polar residues" evidence="1">
    <location>
        <begin position="980"/>
        <end position="1001"/>
    </location>
</feature>
<name>A0A1W6EH68_9CHLO</name>
<feature type="transmembrane region" description="Helical" evidence="2">
    <location>
        <begin position="57"/>
        <end position="77"/>
    </location>
</feature>
<dbReference type="GeneID" id="32884358"/>
<dbReference type="SUPFAM" id="SSF52540">
    <property type="entry name" value="P-loop containing nucleoside triphosphate hydrolases"/>
    <property type="match status" value="1"/>
</dbReference>
<dbReference type="InterPro" id="IPR003959">
    <property type="entry name" value="ATPase_AAA_core"/>
</dbReference>
<dbReference type="GO" id="GO:0004176">
    <property type="term" value="F:ATP-dependent peptidase activity"/>
    <property type="evidence" value="ECO:0007669"/>
    <property type="project" value="TreeGrafter"/>
</dbReference>
<dbReference type="SMART" id="SM00382">
    <property type="entry name" value="AAA"/>
    <property type="match status" value="1"/>
</dbReference>
<dbReference type="GO" id="GO:0005524">
    <property type="term" value="F:ATP binding"/>
    <property type="evidence" value="ECO:0007669"/>
    <property type="project" value="InterPro"/>
</dbReference>
<geneLocation type="chloroplast" evidence="4"/>
<dbReference type="InterPro" id="IPR003960">
    <property type="entry name" value="ATPase_AAA_CS"/>
</dbReference>
<keyword evidence="2" id="KW-0472">Membrane</keyword>
<dbReference type="InterPro" id="IPR003593">
    <property type="entry name" value="AAA+_ATPase"/>
</dbReference>
<keyword evidence="4" id="KW-0150">Chloroplast</keyword>
<feature type="compositionally biased region" description="Polar residues" evidence="1">
    <location>
        <begin position="957"/>
        <end position="972"/>
    </location>
</feature>
<feature type="region of interest" description="Disordered" evidence="1">
    <location>
        <begin position="957"/>
        <end position="1008"/>
    </location>
</feature>
<dbReference type="GO" id="GO:0051301">
    <property type="term" value="P:cell division"/>
    <property type="evidence" value="ECO:0007669"/>
    <property type="project" value="UniProtKB-KW"/>
</dbReference>
<keyword evidence="4" id="KW-0131">Cell cycle</keyword>
<feature type="domain" description="AAA+ ATPase" evidence="3">
    <location>
        <begin position="1442"/>
        <end position="1659"/>
    </location>
</feature>
<sequence>MIKNSTQKVQSVQSTSRINGTRLENNIFKLMLLKYYFKIMNHRLEVKNIFHNYSTKYINLTLVISCLPFALGLQNILISRFNSNITTEIIQKNFPGFGFPYNCLSWETFEHLNYKNFLLKQPINRIDLYSESIIFKPESQVHSIQNTTFIGKYLNNKTVEQKKVKPETFLIPSQNSQNLFTFLDQKNKKSIINLTNNNTPYTKTIKEIYLQDYFPKKLSSIYNNGIKSSSTFYEQKIAPSLLEDFISTNKSISSKSEKPNISKTADKVLYTKKNSKVLDLEETVTNLLYKKGVYLKDISTKVTQTESLNKLEIVKITNQSNFSNNFKTLNTNKNSTDNAKNTVLTNLASKLKSLNILPIKSTWYPISLGFNNIETDTNTNNILNADKDLIKLYHKTEITSDNISALLSKLKNSDIFFGTQLNKDITNINKLNIETLTNCYKFLSTKNLLQNQINLSPRLMSGYEYPDTKIDLVKNMLRAKKVHNFINSDHKFNKFTSHPTTLLDLASVNYNNTKLESSSNHIYPNKSLYSKNVAFKNPTDKKEGVILKSLVTKKPSLLEAYSNHYCKTTRVKNSLFLTKIYFPGNAISSNIYSLKNFKQTKELIPTSSTQISKFFIKNLELEENGYIFNQNLINNSTTSNNKSEIKLCQKLKKLNFHLTDSSSFIIKQKQKTKTYAFLQPNTTVANPLLENKFSTNNTKSNLELSPESASSAGDLIFNNQTRNLVRNLVLENPFLNHKNFFLGETTPGTVGDPLSETGVTKTNSSKNFNQSLFITEDSLGSDANSNQAFIESGFSDLNNFSTKGSNYLNNEKGSAQKPILGDNNIDKIIRNTDLSGYTADSPHKVGLRGGIMYQPLLKNAKSSASVPTKHKSIKYIEIPTQQNTNGQGINLVKEIELAPLEYLKTWQIPLINKQNSFFLLERLEPAIYKKLNNFIVNLSLPNNGRIKPGLLLNNKKQLQSPNKESNIITSSKLNKDEHNTAGTSNATNSKNINNKSQTTTGDPAVLSETTLKKGPDKQRAILPLIEIRYPSLGHSPKDNDLVRINNQQPPVLAPIDKKNYSIPTNKISDNLSTESNINTNTTLNSYYSVPSGVRGLQNNKEFKIPINLSTRSTLGNPSVYEVPASVSTLNFVNINPSSLQKVDYPSSFIQNLIQPGIRPYTMRDALPCEGTPYMLDKKVFIHTFPINKSRLSSFYRSFNQSNHFYSKTPSIYSIGEKNLKGTWYSIKNNKRYSRLVEKPYYEFWEPLTSFSWLIITQFFFVIISLKVLQNLYQDYGKELINYVLDLLSIFGDSVEASLDESFKQEFQEHQDKSGVRLYKKINKRFLNVAGIENILPECCEIVWFLRNYNFMKQNGLIYFLPINRRNKFIQESLNISTQVLTHERDSLLRNTPATLRNESKASSTLDAKPVSSKLKNLFGSLSLQSRRVSQQPLNWINFEKLLPKGILLVGPPGTGKTLLVQAIAGEANVPVLVQSLSLISQPGESNSGTEQLTSLFQRARTLSPCIVFIDEIDTLGLKRQNIIQNPLMLGSKVLDSLYPLASENSFNQKKTKSTFQSSSQLGGAMHHQEQRTGNNLNNNLTNKEFTDLNSQDSSVDEQETKSNDSNQLSTLIRLLIEMDGLNPLNGIIVFGATNRPEVLDPALSRPGRFDKTLTLNLPGKQKRVDILKLYVKKLGTKSPIEWNYLANRSIGLSAADLSSMVNQSCIQAVLQHNSHTLKTLEQGLEKISKSMTTSNIPSSVTSNKFKQVTNSKGDSKYSSLYFETLGSLPFKKQVNVYLEVSPLYKTLINNNLDTEYSNGIIRKTKTKTNPERFSARAVKGTPDSKYKKYLNRSLICLKTNRFMDGNNLPVALQLDQNQIKQSEKNATINKLNLLDSITKINETSDLVGDRSKALQGYSVPARMEHLVGDKIITQRSKSYFSSYSFSKYCFNKPDIHVDVRDIQKQKIKNTHTINSYCFIENLFLNKNKKILYEISLKNKKWPKIKSNSNFIKNQNETRFILREDHKLNSSISETNEIKLGDTSVNSLLQKETQNNVNRRVNSINLSKLTHKRLETYFEKSNKSTYLLFLEDNKNLLELSTNNTPLPLEKSNTNIFLQAGYYQGGKAIIERLLKNKNETVVNQNGKPQQHQETSYLNSNIADQKLGTDVLGNSSSVFDLFNQIEKNASTFNSTFGNEGKLSYEKQLIFLLAGKASENLFSTNKIHNLNISLNNRSSEANNAESIESDSSVFHPESINSKKISKQGSTLDANEVLQNNDRSTSAGDTVDTVQPSCTERPVSLISSFIEEFSHNYNQERFVTSGYIANSQGIQIYTDCNDHAPELINSEVKTTPEKQETPKIDTISKEASIRMSCNKISGSTKTLNSTLGLGDLNSANLLADKMVTKWFFYSKKILTRKTSMVTENSNNQELAKTSILPFFHKLTAEIEQEIGTTTNFKSKIYLKNYQALGNQPWWQLQVAKQVGNSETSYNDWYRLFLPDTEESSQNQEWTPPDQFYINQQTHLINKTLSWNDLEKFDRDFLYQMLLFNSLNHTFELLTVNRPLLDYFVDYLIRYEILRENTILSLFKSYFKNNKS</sequence>
<feature type="region of interest" description="Disordered" evidence="1">
    <location>
        <begin position="1548"/>
        <end position="1604"/>
    </location>
</feature>
<dbReference type="GO" id="GO:0016887">
    <property type="term" value="F:ATP hydrolysis activity"/>
    <property type="evidence" value="ECO:0007669"/>
    <property type="project" value="InterPro"/>
</dbReference>
<dbReference type="PANTHER" id="PTHR23076:SF97">
    <property type="entry name" value="ATP-DEPENDENT ZINC METALLOPROTEASE YME1L1"/>
    <property type="match status" value="1"/>
</dbReference>
<protein>
    <submittedName>
        <fullName evidence="4">Cell division protein</fullName>
    </submittedName>
</protein>
<dbReference type="Gene3D" id="3.40.50.300">
    <property type="entry name" value="P-loop containing nucleotide triphosphate hydrolases"/>
    <property type="match status" value="2"/>
</dbReference>
<proteinExistence type="predicted"/>
<evidence type="ECO:0000313" key="4">
    <source>
        <dbReference type="EMBL" id="ARK14741.1"/>
    </source>
</evidence>
<dbReference type="PROSITE" id="PS00674">
    <property type="entry name" value="AAA"/>
    <property type="match status" value="1"/>
</dbReference>
<keyword evidence="4" id="KW-0934">Plastid</keyword>
<evidence type="ECO:0000256" key="1">
    <source>
        <dbReference type="SAM" id="MobiDB-lite"/>
    </source>
</evidence>
<keyword evidence="4" id="KW-0132">Cell division</keyword>
<evidence type="ECO:0000259" key="3">
    <source>
        <dbReference type="SMART" id="SM00382"/>
    </source>
</evidence>
<dbReference type="Gene3D" id="1.10.8.60">
    <property type="match status" value="1"/>
</dbReference>
<dbReference type="RefSeq" id="YP_009367800.1">
    <property type="nucleotide sequence ID" value="NC_034713.1"/>
</dbReference>